<gene>
    <name evidence="2" type="ORF">E1298_12860</name>
</gene>
<dbReference type="OrthoDB" id="3268708at2"/>
<evidence type="ECO:0008006" key="4">
    <source>
        <dbReference type="Google" id="ProtNLM"/>
    </source>
</evidence>
<evidence type="ECO:0000313" key="3">
    <source>
        <dbReference type="Proteomes" id="UP000294513"/>
    </source>
</evidence>
<accession>A0A4R5BX21</accession>
<sequence>MPLPTGDIPWPPPACHTPYRLYRDAGTWYSGDPEKLAALYSPAGGMPGLDLKDYDRPSQYRGGLVGRVARFFWGSPTPRNQLRDSRLHVPIAGDIASTSADLLMSEPPAFVIGDDPNTQERMDELLTEGGVYAVLLEAAELAAAYGDVFLRVSWNTGISDYPIADALPGDVAVPEWQAGILRAVTFWKIVHEEHGRVWRYLERHEPGRVLHGLYEGTGERLGQARPLADNPETEPFAALVDAEGAIPTGYAGLTAQHIPNVRPNRLLRGSPLGRSDFSPAAMRLMDSLDETYSAWMRDIRVGKARLVVPRGYLQNLGRGQGAAFDPDQEVYEALDVLNEDGGRMDISAHQFAIRVAEHSGTAQDLTAQIVRGCGYSTQTFGEAGDVAATATEVVARERRSYTTRGRKITYARPGLGRFAEALLAVDAAVYKTRVTAQRPAIEWPDGVAVDPKSLAETLDLINRAEAASTEVRVRMLHPDWDEPQIMAEVEAIRADAGGMTDPIERMTDAIRTAEPTPEDPDGPPAARAGEE</sequence>
<protein>
    <recommendedName>
        <fullName evidence="4">Phage portal protein</fullName>
    </recommendedName>
</protein>
<name>A0A4R5BX21_9ACTN</name>
<dbReference type="AlphaFoldDB" id="A0A4R5BX21"/>
<evidence type="ECO:0000256" key="1">
    <source>
        <dbReference type="SAM" id="MobiDB-lite"/>
    </source>
</evidence>
<evidence type="ECO:0000313" key="2">
    <source>
        <dbReference type="EMBL" id="TDD90785.1"/>
    </source>
</evidence>
<organism evidence="2 3">
    <name type="scientific">Actinomadura rubrisoli</name>
    <dbReference type="NCBI Taxonomy" id="2530368"/>
    <lineage>
        <taxon>Bacteria</taxon>
        <taxon>Bacillati</taxon>
        <taxon>Actinomycetota</taxon>
        <taxon>Actinomycetes</taxon>
        <taxon>Streptosporangiales</taxon>
        <taxon>Thermomonosporaceae</taxon>
        <taxon>Actinomadura</taxon>
    </lineage>
</organism>
<feature type="region of interest" description="Disordered" evidence="1">
    <location>
        <begin position="509"/>
        <end position="531"/>
    </location>
</feature>
<proteinExistence type="predicted"/>
<dbReference type="Proteomes" id="UP000294513">
    <property type="component" value="Unassembled WGS sequence"/>
</dbReference>
<dbReference type="EMBL" id="SMKU01000049">
    <property type="protein sequence ID" value="TDD90785.1"/>
    <property type="molecule type" value="Genomic_DNA"/>
</dbReference>
<comment type="caution">
    <text evidence="2">The sequence shown here is derived from an EMBL/GenBank/DDBJ whole genome shotgun (WGS) entry which is preliminary data.</text>
</comment>
<reference evidence="2 3" key="1">
    <citation type="submission" date="2019-03" db="EMBL/GenBank/DDBJ databases">
        <title>Draft genome sequences of novel Actinobacteria.</title>
        <authorList>
            <person name="Sahin N."/>
            <person name="Ay H."/>
            <person name="Saygin H."/>
        </authorList>
    </citation>
    <scope>NUCLEOTIDE SEQUENCE [LARGE SCALE GENOMIC DNA]</scope>
    <source>
        <strain evidence="2 3">H3C3</strain>
    </source>
</reference>
<keyword evidence="3" id="KW-1185">Reference proteome</keyword>
<dbReference type="RefSeq" id="WP_131892700.1">
    <property type="nucleotide sequence ID" value="NZ_SMKU01000049.1"/>
</dbReference>